<comment type="caution">
    <text evidence="16">The sequence shown here is derived from an EMBL/GenBank/DDBJ whole genome shotgun (WGS) entry which is preliminary data.</text>
</comment>
<keyword evidence="8" id="KW-0226">DNA condensation</keyword>
<dbReference type="EMBL" id="BTSX01000002">
    <property type="protein sequence ID" value="GMS84467.1"/>
    <property type="molecule type" value="Genomic_DNA"/>
</dbReference>
<evidence type="ECO:0000256" key="7">
    <source>
        <dbReference type="ARBA" id="ARBA00023054"/>
    </source>
</evidence>
<evidence type="ECO:0000256" key="3">
    <source>
        <dbReference type="ARBA" id="ARBA00022618"/>
    </source>
</evidence>
<dbReference type="GO" id="GO:0005524">
    <property type="term" value="F:ATP binding"/>
    <property type="evidence" value="ECO:0007669"/>
    <property type="project" value="UniProtKB-KW"/>
</dbReference>
<feature type="coiled-coil region" evidence="12">
    <location>
        <begin position="974"/>
        <end position="1037"/>
    </location>
</feature>
<dbReference type="Pfam" id="PF06470">
    <property type="entry name" value="SMC_hinge"/>
    <property type="match status" value="1"/>
</dbReference>
<sequence length="1190" mass="136342">MHIKEIEIDGFKSYAQKQIVGKFDEQFNAITGLNGSGKSNILDSICFVLGITNLSCIRAQNNNDLIFKQGNAGITKAFVKITFDNTGPRRFNSYGDVVTITRTISIASSSSKGTNNYTICGSNASCSAVADLFRSVGLNVNNPHFLIMQGRITKVLNMKPTEILGMIEEAAGTKMYDQKRNQAVANMEKKDQKIEDIRVLMEQEILPTVQRMKDDREEYLKYQKYERDIEVYRRKHSAFIYDRAQKQAKTCVETFEEKEQERLQTIESIGEINKENDKMTERQKEQEREKGNALKKEKEEIDKEVASKRSALTDAEKKLEDIKSTVEAAESKVARQAGTKASDTKALAKLEQDLNKKEGELGGEEQRGSELETEIKAARAKLLALDQGMTTNDAGEMVSLESQITDAKTRLTEHITELKTREARIKELEKKKSEKERELAQHEKEDKEFTQLKGKNEKELASLKAEMDKTKFNEEEYQMWKEELGKLTQELQRAEHTRKQIEEEMTRKEAQFKNVAGICRETDVLGMIPRFFKLKDDENRHAIEYLMGNHNQLTVVRTGDKASLLMREKAFTMRTTCVPLDAKVDDESREAKAQQARQLQAARSIVPRGENVDWAIDLVQFDPKHSIVLNHSLKNVLVCDSKDTASTLCYNKDVNCRVITRDGEIDMRPNGVTGGGARAVYQFGIDLRKTNQWHDAKAKIEDAMPRYKQLEKLIREGDIHARRYGEMKDRLVTLTEQSESLKEKFQFSVAATIRTDLDAIEVELPGLHDFKKKVQEEMKGLKDKIEQFEQRKKNEKAFADKEKSDWKKKLKDLQEEEKKRKGGFEKAKTTLSAMRSEIAALEQNIKDGEEAMERHNNEVKDQKKEVERLERTTREALVALDAAEKRRNEFIDELKKHDEQMNQLRKMIEKNKKEIQHKEARLEEIDREKKKLKDDEAAWNKEAKMELKACPWIADVKEHFGQKGTDYDFTGYTANGGKKKIEEMENDMKKMNSHMNMNTMNMLAPSEERVMALQKKRQQIEKDRAKLMETIEKLDEKKKVELMAAYKSVNKDFNGIFTMLLPGTSSKLDPADGKDPLKGVEIKVAFNGKWKDSLGELSGGQRSLVALSLVLAMLKFRPAPLYILDEVDAALDLSHTQNIGAMIKTHFKESQFIIVSLKEGMFNHANVLFRTRFVDGTSQVSRTDNTGSNK</sequence>
<keyword evidence="7 12" id="KW-0175">Coiled coil</keyword>
<keyword evidence="3" id="KW-0132">Cell division</keyword>
<feature type="coiled-coil region" evidence="12">
    <location>
        <begin position="771"/>
        <end position="942"/>
    </location>
</feature>
<dbReference type="PIRSF" id="PIRSF005719">
    <property type="entry name" value="SMC"/>
    <property type="match status" value="1"/>
</dbReference>
<keyword evidence="9 11" id="KW-0539">Nucleus</keyword>
<dbReference type="PANTHER" id="PTHR43977">
    <property type="entry name" value="STRUCTURAL MAINTENANCE OF CHROMOSOMES PROTEIN 3"/>
    <property type="match status" value="1"/>
</dbReference>
<dbReference type="GO" id="GO:0030261">
    <property type="term" value="P:chromosome condensation"/>
    <property type="evidence" value="ECO:0007669"/>
    <property type="project" value="UniProtKB-KW"/>
</dbReference>
<dbReference type="InterPro" id="IPR027120">
    <property type="entry name" value="Smc2_ABC"/>
</dbReference>
<evidence type="ECO:0000256" key="6">
    <source>
        <dbReference type="ARBA" id="ARBA00022840"/>
    </source>
</evidence>
<evidence type="ECO:0000256" key="9">
    <source>
        <dbReference type="ARBA" id="ARBA00023242"/>
    </source>
</evidence>
<evidence type="ECO:0000259" key="14">
    <source>
        <dbReference type="Pfam" id="PF02463"/>
    </source>
</evidence>
<feature type="region of interest" description="Disordered" evidence="13">
    <location>
        <begin position="353"/>
        <end position="372"/>
    </location>
</feature>
<feature type="compositionally biased region" description="Basic and acidic residues" evidence="13">
    <location>
        <begin position="273"/>
        <end position="307"/>
    </location>
</feature>
<evidence type="ECO:0000256" key="1">
    <source>
        <dbReference type="ARBA" id="ARBA00004123"/>
    </source>
</evidence>
<dbReference type="AlphaFoldDB" id="A0AAV5SPM5"/>
<dbReference type="CDD" id="cd03273">
    <property type="entry name" value="ABC_SMC2_euk"/>
    <property type="match status" value="1"/>
</dbReference>
<dbReference type="GO" id="GO:0016887">
    <property type="term" value="F:ATP hydrolysis activity"/>
    <property type="evidence" value="ECO:0007669"/>
    <property type="project" value="InterPro"/>
</dbReference>
<dbReference type="Gene3D" id="3.40.50.300">
    <property type="entry name" value="P-loop containing nucleotide triphosphate hydrolases"/>
    <property type="match status" value="2"/>
</dbReference>
<evidence type="ECO:0000313" key="16">
    <source>
        <dbReference type="EMBL" id="GMS84467.1"/>
    </source>
</evidence>
<comment type="subcellular location">
    <subcellularLocation>
        <location evidence="1 11">Nucleus</location>
    </subcellularLocation>
</comment>
<evidence type="ECO:0000256" key="13">
    <source>
        <dbReference type="SAM" id="MobiDB-lite"/>
    </source>
</evidence>
<evidence type="ECO:0000256" key="2">
    <source>
        <dbReference type="ARBA" id="ARBA00005231"/>
    </source>
</evidence>
<comment type="similarity">
    <text evidence="2">Belongs to the SMC family. SMC2 subfamily.</text>
</comment>
<dbReference type="InterPro" id="IPR003395">
    <property type="entry name" value="RecF/RecN/SMC_N"/>
</dbReference>
<evidence type="ECO:0000256" key="11">
    <source>
        <dbReference type="PIRNR" id="PIRNR005719"/>
    </source>
</evidence>
<dbReference type="SUPFAM" id="SSF75553">
    <property type="entry name" value="Smc hinge domain"/>
    <property type="match status" value="1"/>
</dbReference>
<reference evidence="16" key="1">
    <citation type="submission" date="2023-10" db="EMBL/GenBank/DDBJ databases">
        <title>Genome assembly of Pristionchus species.</title>
        <authorList>
            <person name="Yoshida K."/>
            <person name="Sommer R.J."/>
        </authorList>
    </citation>
    <scope>NUCLEOTIDE SEQUENCE</scope>
    <source>
        <strain evidence="16">RS0144</strain>
    </source>
</reference>
<dbReference type="Gene3D" id="1.10.287.1490">
    <property type="match status" value="1"/>
</dbReference>
<dbReference type="GO" id="GO:0051301">
    <property type="term" value="P:cell division"/>
    <property type="evidence" value="ECO:0007669"/>
    <property type="project" value="UniProtKB-KW"/>
</dbReference>
<accession>A0AAV5SPM5</accession>
<evidence type="ECO:0000313" key="17">
    <source>
        <dbReference type="Proteomes" id="UP001432027"/>
    </source>
</evidence>
<dbReference type="InterPro" id="IPR027417">
    <property type="entry name" value="P-loop_NTPase"/>
</dbReference>
<evidence type="ECO:0000256" key="8">
    <source>
        <dbReference type="ARBA" id="ARBA00023067"/>
    </source>
</evidence>
<feature type="domain" description="RecF/RecN/SMC N-terminal" evidence="14">
    <location>
        <begin position="2"/>
        <end position="1175"/>
    </location>
</feature>
<dbReference type="Pfam" id="PF02463">
    <property type="entry name" value="SMC_N"/>
    <property type="match status" value="1"/>
</dbReference>
<keyword evidence="17" id="KW-1185">Reference proteome</keyword>
<dbReference type="Gene3D" id="3.30.70.1620">
    <property type="match status" value="1"/>
</dbReference>
<proteinExistence type="inferred from homology"/>
<dbReference type="GO" id="GO:0032991">
    <property type="term" value="C:protein-containing complex"/>
    <property type="evidence" value="ECO:0007669"/>
    <property type="project" value="UniProtKB-ARBA"/>
</dbReference>
<evidence type="ECO:0000256" key="10">
    <source>
        <dbReference type="ARBA" id="ARBA00023306"/>
    </source>
</evidence>
<evidence type="ECO:0000256" key="4">
    <source>
        <dbReference type="ARBA" id="ARBA00022741"/>
    </source>
</evidence>
<feature type="domain" description="SMC hinge" evidence="15">
    <location>
        <begin position="523"/>
        <end position="648"/>
    </location>
</feature>
<dbReference type="GO" id="GO:0005634">
    <property type="term" value="C:nucleus"/>
    <property type="evidence" value="ECO:0007669"/>
    <property type="project" value="UniProtKB-SubCell"/>
</dbReference>
<name>A0AAV5SPM5_9BILA</name>
<dbReference type="InterPro" id="IPR010935">
    <property type="entry name" value="SMC_hinge"/>
</dbReference>
<dbReference type="GO" id="GO:0005694">
    <property type="term" value="C:chromosome"/>
    <property type="evidence" value="ECO:0007669"/>
    <property type="project" value="InterPro"/>
</dbReference>
<evidence type="ECO:0000256" key="12">
    <source>
        <dbReference type="SAM" id="Coils"/>
    </source>
</evidence>
<feature type="coiled-coil region" evidence="12">
    <location>
        <begin position="477"/>
        <end position="511"/>
    </location>
</feature>
<dbReference type="Proteomes" id="UP001432027">
    <property type="component" value="Unassembled WGS sequence"/>
</dbReference>
<protein>
    <recommendedName>
        <fullName evidence="11">Structural maintenance of chromosomes protein</fullName>
    </recommendedName>
</protein>
<keyword evidence="10" id="KW-0131">Cell cycle</keyword>
<dbReference type="SUPFAM" id="SSF52540">
    <property type="entry name" value="P-loop containing nucleoside triphosphate hydrolases"/>
    <property type="match status" value="1"/>
</dbReference>
<gene>
    <name evidence="16" type="ORF">PENTCL1PPCAC_6642</name>
</gene>
<dbReference type="InterPro" id="IPR024704">
    <property type="entry name" value="SMC"/>
</dbReference>
<dbReference type="InterPro" id="IPR036277">
    <property type="entry name" value="SMC_hinge_sf"/>
</dbReference>
<keyword evidence="4" id="KW-0547">Nucleotide-binding</keyword>
<keyword evidence="6" id="KW-0067">ATP-binding</keyword>
<feature type="region of interest" description="Disordered" evidence="13">
    <location>
        <begin position="429"/>
        <end position="448"/>
    </location>
</feature>
<organism evidence="16 17">
    <name type="scientific">Pristionchus entomophagus</name>
    <dbReference type="NCBI Taxonomy" id="358040"/>
    <lineage>
        <taxon>Eukaryota</taxon>
        <taxon>Metazoa</taxon>
        <taxon>Ecdysozoa</taxon>
        <taxon>Nematoda</taxon>
        <taxon>Chromadorea</taxon>
        <taxon>Rhabditida</taxon>
        <taxon>Rhabditina</taxon>
        <taxon>Diplogasteromorpha</taxon>
        <taxon>Diplogasteroidea</taxon>
        <taxon>Neodiplogasteridae</taxon>
        <taxon>Pristionchus</taxon>
    </lineage>
</organism>
<evidence type="ECO:0000259" key="15">
    <source>
        <dbReference type="Pfam" id="PF06470"/>
    </source>
</evidence>
<evidence type="ECO:0000256" key="5">
    <source>
        <dbReference type="ARBA" id="ARBA00022776"/>
    </source>
</evidence>
<feature type="region of interest" description="Disordered" evidence="13">
    <location>
        <begin position="273"/>
        <end position="309"/>
    </location>
</feature>
<keyword evidence="5" id="KW-0498">Mitosis</keyword>